<feature type="non-terminal residue" evidence="2">
    <location>
        <position position="185"/>
    </location>
</feature>
<dbReference type="InterPro" id="IPR010736">
    <property type="entry name" value="SHIPPO-rpt"/>
</dbReference>
<dbReference type="InterPro" id="IPR051291">
    <property type="entry name" value="CIMAP"/>
</dbReference>
<dbReference type="AlphaFoldDB" id="A0A146KH16"/>
<dbReference type="EMBL" id="GDID01001905">
    <property type="protein sequence ID" value="JAP94701.1"/>
    <property type="molecule type" value="Transcribed_RNA"/>
</dbReference>
<feature type="region of interest" description="Disordered" evidence="1">
    <location>
        <begin position="137"/>
        <end position="185"/>
    </location>
</feature>
<protein>
    <submittedName>
        <fullName evidence="2">H-SHIPPO 1</fullName>
    </submittedName>
</protein>
<organism evidence="2">
    <name type="scientific">Trepomonas sp. PC1</name>
    <dbReference type="NCBI Taxonomy" id="1076344"/>
    <lineage>
        <taxon>Eukaryota</taxon>
        <taxon>Metamonada</taxon>
        <taxon>Diplomonadida</taxon>
        <taxon>Hexamitidae</taxon>
        <taxon>Hexamitinae</taxon>
        <taxon>Trepomonas</taxon>
    </lineage>
</organism>
<dbReference type="Pfam" id="PF07004">
    <property type="entry name" value="SHIPPO-rpt"/>
    <property type="match status" value="4"/>
</dbReference>
<sequence>APMFTFKQRHSFKLPQVSPGPQNYYYLYNLKQKAPEFTFSNRHDPQKIENTPGPGAYNLVSPKNAQKCYLYSRHEQKIQTCSPGPNRYQPNYSQVRSKSAQFTLKSRHNHKVTQKVPGVGTYEISRRRSKGISFSSRHYRKTERTPGPGQYTPVQFNKKKNPGFSLHSRFHEQTPYNNPGPGAYN</sequence>
<evidence type="ECO:0000313" key="2">
    <source>
        <dbReference type="EMBL" id="JAP94701.1"/>
    </source>
</evidence>
<feature type="non-terminal residue" evidence="2">
    <location>
        <position position="1"/>
    </location>
</feature>
<dbReference type="PANTHER" id="PTHR21580">
    <property type="entry name" value="SHIPPO-1-RELATED"/>
    <property type="match status" value="1"/>
</dbReference>
<evidence type="ECO:0000256" key="1">
    <source>
        <dbReference type="SAM" id="MobiDB-lite"/>
    </source>
</evidence>
<accession>A0A146KH16</accession>
<gene>
    <name evidence="2" type="ORF">TPC1_12558</name>
</gene>
<name>A0A146KH16_9EUKA</name>
<reference evidence="2" key="1">
    <citation type="submission" date="2015-07" db="EMBL/GenBank/DDBJ databases">
        <title>Adaptation to a free-living lifestyle via gene acquisitions in the diplomonad Trepomonas sp. PC1.</title>
        <authorList>
            <person name="Xu F."/>
            <person name="Jerlstrom-Hultqvist J."/>
            <person name="Kolisko M."/>
            <person name="Simpson A.G.B."/>
            <person name="Roger A.J."/>
            <person name="Svard S.G."/>
            <person name="Andersson J.O."/>
        </authorList>
    </citation>
    <scope>NUCLEOTIDE SEQUENCE</scope>
    <source>
        <strain evidence="2">PC1</strain>
    </source>
</reference>
<proteinExistence type="predicted"/>